<proteinExistence type="predicted"/>
<accession>A0AA40AMT2</accession>
<dbReference type="AlphaFoldDB" id="A0AA40AMT2"/>
<dbReference type="RefSeq" id="XP_060297458.1">
    <property type="nucleotide sequence ID" value="XM_060442148.1"/>
</dbReference>
<comment type="caution">
    <text evidence="1">The sequence shown here is derived from an EMBL/GenBank/DDBJ whole genome shotgun (WGS) entry which is preliminary data.</text>
</comment>
<name>A0AA40AMT2_9PEZI</name>
<dbReference type="Proteomes" id="UP001172101">
    <property type="component" value="Unassembled WGS sequence"/>
</dbReference>
<organism evidence="1 2">
    <name type="scientific">Lasiosphaeria miniovina</name>
    <dbReference type="NCBI Taxonomy" id="1954250"/>
    <lineage>
        <taxon>Eukaryota</taxon>
        <taxon>Fungi</taxon>
        <taxon>Dikarya</taxon>
        <taxon>Ascomycota</taxon>
        <taxon>Pezizomycotina</taxon>
        <taxon>Sordariomycetes</taxon>
        <taxon>Sordariomycetidae</taxon>
        <taxon>Sordariales</taxon>
        <taxon>Lasiosphaeriaceae</taxon>
        <taxon>Lasiosphaeria</taxon>
    </lineage>
</organism>
<reference evidence="1" key="1">
    <citation type="submission" date="2023-06" db="EMBL/GenBank/DDBJ databases">
        <title>Genome-scale phylogeny and comparative genomics of the fungal order Sordariales.</title>
        <authorList>
            <consortium name="Lawrence Berkeley National Laboratory"/>
            <person name="Hensen N."/>
            <person name="Bonometti L."/>
            <person name="Westerberg I."/>
            <person name="Brannstrom I.O."/>
            <person name="Guillou S."/>
            <person name="Cros-Aarteil S."/>
            <person name="Calhoun S."/>
            <person name="Haridas S."/>
            <person name="Kuo A."/>
            <person name="Mondo S."/>
            <person name="Pangilinan J."/>
            <person name="Riley R."/>
            <person name="LaButti K."/>
            <person name="Andreopoulos B."/>
            <person name="Lipzen A."/>
            <person name="Chen C."/>
            <person name="Yanf M."/>
            <person name="Daum C."/>
            <person name="Ng V."/>
            <person name="Clum A."/>
            <person name="Steindorff A."/>
            <person name="Ohm R."/>
            <person name="Martin F."/>
            <person name="Silar P."/>
            <person name="Natvig D."/>
            <person name="Lalanne C."/>
            <person name="Gautier V."/>
            <person name="Ament-velasquez S.L."/>
            <person name="Kruys A."/>
            <person name="Hutchinson M.I."/>
            <person name="Powell A.J."/>
            <person name="Barry K."/>
            <person name="Miller A.N."/>
            <person name="Grigoriev I.V."/>
            <person name="Debuchy R."/>
            <person name="Gladieux P."/>
            <person name="Thoren M.H."/>
            <person name="Johannesson H."/>
        </authorList>
    </citation>
    <scope>NUCLEOTIDE SEQUENCE</scope>
    <source>
        <strain evidence="1">SMH2392-1A</strain>
    </source>
</reference>
<evidence type="ECO:0000313" key="1">
    <source>
        <dbReference type="EMBL" id="KAK0718665.1"/>
    </source>
</evidence>
<sequence length="184" mass="19829">MSGFEIAGIPLGAGALLLSIKGAVDGCRLLADVCAKDSGLSFAATHYYLQNTRLQLRKDRLNVVDEANGLLLKQPRITRDAVWRIVAEINATHELAVNFITKYDTKNAAVPTSAVTAPGIETAGAETFTRRVSGCPCSPKPALASRRKNGWQALDSSSPVSWSKTVHETATPRLKLLRKEMVSP</sequence>
<dbReference type="EMBL" id="JAUIRO010000004">
    <property type="protein sequence ID" value="KAK0718665.1"/>
    <property type="molecule type" value="Genomic_DNA"/>
</dbReference>
<evidence type="ECO:0000313" key="2">
    <source>
        <dbReference type="Proteomes" id="UP001172101"/>
    </source>
</evidence>
<dbReference type="GeneID" id="85325418"/>
<keyword evidence="2" id="KW-1185">Reference proteome</keyword>
<gene>
    <name evidence="1" type="ORF">B0T26DRAFT_713881</name>
</gene>
<protein>
    <submittedName>
        <fullName evidence="1">Uncharacterized protein</fullName>
    </submittedName>
</protein>